<proteinExistence type="predicted"/>
<feature type="region of interest" description="Disordered" evidence="1">
    <location>
        <begin position="59"/>
        <end position="92"/>
    </location>
</feature>
<evidence type="ECO:0000256" key="1">
    <source>
        <dbReference type="SAM" id="MobiDB-lite"/>
    </source>
</evidence>
<evidence type="ECO:0000313" key="2">
    <source>
        <dbReference type="EMBL" id="GFD55988.1"/>
    </source>
</evidence>
<gene>
    <name evidence="2" type="ORF">Tci_927957</name>
</gene>
<comment type="caution">
    <text evidence="2">The sequence shown here is derived from an EMBL/GenBank/DDBJ whole genome shotgun (WGS) entry which is preliminary data.</text>
</comment>
<dbReference type="EMBL" id="BKCJ011824059">
    <property type="protein sequence ID" value="GFD55988.1"/>
    <property type="molecule type" value="Genomic_DNA"/>
</dbReference>
<feature type="non-terminal residue" evidence="2">
    <location>
        <position position="1"/>
    </location>
</feature>
<dbReference type="AlphaFoldDB" id="A0A699XD96"/>
<accession>A0A699XD96</accession>
<sequence length="92" mass="10654">LVGGHRGGARHPERRWRPVCGGWRGKYDPRAVCHVQAFEGLRHRLPDARFQLRLALHQPRDAGPVWHRRDGRNRRKPSGPVPHQPRRPGQIC</sequence>
<reference evidence="2" key="1">
    <citation type="journal article" date="2019" name="Sci. Rep.">
        <title>Draft genome of Tanacetum cinerariifolium, the natural source of mosquito coil.</title>
        <authorList>
            <person name="Yamashiro T."/>
            <person name="Shiraishi A."/>
            <person name="Satake H."/>
            <person name="Nakayama K."/>
        </authorList>
    </citation>
    <scope>NUCLEOTIDE SEQUENCE</scope>
</reference>
<organism evidence="2">
    <name type="scientific">Tanacetum cinerariifolium</name>
    <name type="common">Dalmatian daisy</name>
    <name type="synonym">Chrysanthemum cinerariifolium</name>
    <dbReference type="NCBI Taxonomy" id="118510"/>
    <lineage>
        <taxon>Eukaryota</taxon>
        <taxon>Viridiplantae</taxon>
        <taxon>Streptophyta</taxon>
        <taxon>Embryophyta</taxon>
        <taxon>Tracheophyta</taxon>
        <taxon>Spermatophyta</taxon>
        <taxon>Magnoliopsida</taxon>
        <taxon>eudicotyledons</taxon>
        <taxon>Gunneridae</taxon>
        <taxon>Pentapetalae</taxon>
        <taxon>asterids</taxon>
        <taxon>campanulids</taxon>
        <taxon>Asterales</taxon>
        <taxon>Asteraceae</taxon>
        <taxon>Asteroideae</taxon>
        <taxon>Anthemideae</taxon>
        <taxon>Anthemidinae</taxon>
        <taxon>Tanacetum</taxon>
    </lineage>
</organism>
<name>A0A699XD96_TANCI</name>
<protein>
    <submittedName>
        <fullName evidence="2">Uncharacterized protein</fullName>
    </submittedName>
</protein>
<feature type="non-terminal residue" evidence="2">
    <location>
        <position position="92"/>
    </location>
</feature>